<name>A0A6A5K2F5_9PLEO</name>
<dbReference type="OrthoDB" id="195446at2759"/>
<dbReference type="Pfam" id="PF22939">
    <property type="entry name" value="WHD_GPIID"/>
    <property type="match status" value="1"/>
</dbReference>
<evidence type="ECO:0000256" key="1">
    <source>
        <dbReference type="SAM" id="MobiDB-lite"/>
    </source>
</evidence>
<dbReference type="PANTHER" id="PTHR10039:SF15">
    <property type="entry name" value="NACHT DOMAIN-CONTAINING PROTEIN"/>
    <property type="match status" value="1"/>
</dbReference>
<feature type="compositionally biased region" description="Basic and acidic residues" evidence="1">
    <location>
        <begin position="1"/>
        <end position="25"/>
    </location>
</feature>
<dbReference type="AlphaFoldDB" id="A0A6A5K2F5"/>
<feature type="non-terminal residue" evidence="3">
    <location>
        <position position="154"/>
    </location>
</feature>
<feature type="region of interest" description="Disordered" evidence="1">
    <location>
        <begin position="1"/>
        <end position="27"/>
    </location>
</feature>
<reference evidence="3" key="1">
    <citation type="submission" date="2020-01" db="EMBL/GenBank/DDBJ databases">
        <authorList>
            <consortium name="DOE Joint Genome Institute"/>
            <person name="Haridas S."/>
            <person name="Albert R."/>
            <person name="Binder M."/>
            <person name="Bloem J."/>
            <person name="Labutti K."/>
            <person name="Salamov A."/>
            <person name="Andreopoulos B."/>
            <person name="Baker S.E."/>
            <person name="Barry K."/>
            <person name="Bills G."/>
            <person name="Bluhm B.H."/>
            <person name="Cannon C."/>
            <person name="Castanera R."/>
            <person name="Culley D.E."/>
            <person name="Daum C."/>
            <person name="Ezra D."/>
            <person name="Gonzalez J.B."/>
            <person name="Henrissat B."/>
            <person name="Kuo A."/>
            <person name="Liang C."/>
            <person name="Lipzen A."/>
            <person name="Lutzoni F."/>
            <person name="Magnuson J."/>
            <person name="Mondo S."/>
            <person name="Nolan M."/>
            <person name="Ohm R."/>
            <person name="Pangilinan J."/>
            <person name="Park H.-J."/>
            <person name="Ramirez L."/>
            <person name="Alfaro M."/>
            <person name="Sun H."/>
            <person name="Tritt A."/>
            <person name="Yoshinaga Y."/>
            <person name="Zwiers L.-H."/>
            <person name="Turgeon B.G."/>
            <person name="Goodwin S.B."/>
            <person name="Spatafora J.W."/>
            <person name="Crous P.W."/>
            <person name="Grigoriev I.V."/>
        </authorList>
    </citation>
    <scope>NUCLEOTIDE SEQUENCE</scope>
    <source>
        <strain evidence="3">P77</strain>
    </source>
</reference>
<dbReference type="Proteomes" id="UP000800040">
    <property type="component" value="Unassembled WGS sequence"/>
</dbReference>
<dbReference type="PANTHER" id="PTHR10039">
    <property type="entry name" value="AMELOGENIN"/>
    <property type="match status" value="1"/>
</dbReference>
<sequence length="154" mass="17595">MSEKRSPNGVKDVLKRISLESRTRESSTGSKAYDTAYYMTMQRIEEQGPDRAELAKEVLAWITCAKQPLTAPQLREALGVRPGQSDFDEDDCPDYEGMVSSCAGLVTIDQGTDIIRLVHYTTQEYFDRTQQTWFPDAEKLMTDICITYLSFRKF</sequence>
<organism evidence="3 4">
    <name type="scientific">Decorospora gaudefroyi</name>
    <dbReference type="NCBI Taxonomy" id="184978"/>
    <lineage>
        <taxon>Eukaryota</taxon>
        <taxon>Fungi</taxon>
        <taxon>Dikarya</taxon>
        <taxon>Ascomycota</taxon>
        <taxon>Pezizomycotina</taxon>
        <taxon>Dothideomycetes</taxon>
        <taxon>Pleosporomycetidae</taxon>
        <taxon>Pleosporales</taxon>
        <taxon>Pleosporineae</taxon>
        <taxon>Pleosporaceae</taxon>
        <taxon>Decorospora</taxon>
    </lineage>
</organism>
<evidence type="ECO:0000313" key="4">
    <source>
        <dbReference type="Proteomes" id="UP000800040"/>
    </source>
</evidence>
<keyword evidence="4" id="KW-1185">Reference proteome</keyword>
<accession>A0A6A5K2F5</accession>
<feature type="domain" description="GPI inositol-deacylase winged helix" evidence="2">
    <location>
        <begin position="52"/>
        <end position="126"/>
    </location>
</feature>
<evidence type="ECO:0000313" key="3">
    <source>
        <dbReference type="EMBL" id="KAF1828737.1"/>
    </source>
</evidence>
<dbReference type="EMBL" id="ML975502">
    <property type="protein sequence ID" value="KAF1828737.1"/>
    <property type="molecule type" value="Genomic_DNA"/>
</dbReference>
<proteinExistence type="predicted"/>
<dbReference type="InterPro" id="IPR054471">
    <property type="entry name" value="GPIID_WHD"/>
</dbReference>
<protein>
    <recommendedName>
        <fullName evidence="2">GPI inositol-deacylase winged helix domain-containing protein</fullName>
    </recommendedName>
</protein>
<evidence type="ECO:0000259" key="2">
    <source>
        <dbReference type="Pfam" id="PF22939"/>
    </source>
</evidence>
<gene>
    <name evidence="3" type="ORF">BDW02DRAFT_511587</name>
</gene>